<accession>A0ACC0L7U7</accession>
<gene>
    <name evidence="1" type="ORF">RHMOL_Rhmol13G0162200</name>
</gene>
<organism evidence="1 2">
    <name type="scientific">Rhododendron molle</name>
    <name type="common">Chinese azalea</name>
    <name type="synonym">Azalea mollis</name>
    <dbReference type="NCBI Taxonomy" id="49168"/>
    <lineage>
        <taxon>Eukaryota</taxon>
        <taxon>Viridiplantae</taxon>
        <taxon>Streptophyta</taxon>
        <taxon>Embryophyta</taxon>
        <taxon>Tracheophyta</taxon>
        <taxon>Spermatophyta</taxon>
        <taxon>Magnoliopsida</taxon>
        <taxon>eudicotyledons</taxon>
        <taxon>Gunneridae</taxon>
        <taxon>Pentapetalae</taxon>
        <taxon>asterids</taxon>
        <taxon>Ericales</taxon>
        <taxon>Ericaceae</taxon>
        <taxon>Ericoideae</taxon>
        <taxon>Rhodoreae</taxon>
        <taxon>Rhododendron</taxon>
    </lineage>
</organism>
<protein>
    <submittedName>
        <fullName evidence="1">Uncharacterized protein</fullName>
    </submittedName>
</protein>
<reference evidence="1" key="1">
    <citation type="submission" date="2022-02" db="EMBL/GenBank/DDBJ databases">
        <title>Plant Genome Project.</title>
        <authorList>
            <person name="Zhang R.-G."/>
        </authorList>
    </citation>
    <scope>NUCLEOTIDE SEQUENCE</scope>
    <source>
        <strain evidence="1">AT1</strain>
    </source>
</reference>
<dbReference type="Proteomes" id="UP001062846">
    <property type="component" value="Chromosome 13"/>
</dbReference>
<keyword evidence="2" id="KW-1185">Reference proteome</keyword>
<evidence type="ECO:0000313" key="2">
    <source>
        <dbReference type="Proteomes" id="UP001062846"/>
    </source>
</evidence>
<proteinExistence type="predicted"/>
<sequence>MVIAVKPEKEVTTKSRLPTTQRRVVVTGMGVETSLGRDPNIFYNNLLEGVSGINEIEGFGCAQFPTVREIKTFSTNGWVKPKQIKKLDKFMLYVLTTGKKALANGGITEKKRGAKIYAKFLGGSFTCDAYHMTEPQVEG</sequence>
<dbReference type="EMBL" id="CM046400">
    <property type="protein sequence ID" value="KAI8524610.1"/>
    <property type="molecule type" value="Genomic_DNA"/>
</dbReference>
<evidence type="ECO:0000313" key="1">
    <source>
        <dbReference type="EMBL" id="KAI8524610.1"/>
    </source>
</evidence>
<comment type="caution">
    <text evidence="1">The sequence shown here is derived from an EMBL/GenBank/DDBJ whole genome shotgun (WGS) entry which is preliminary data.</text>
</comment>
<name>A0ACC0L7U7_RHOML</name>